<keyword evidence="2" id="KW-1185">Reference proteome</keyword>
<proteinExistence type="predicted"/>
<evidence type="ECO:0000313" key="1">
    <source>
        <dbReference type="EMBL" id="CAJ0958333.1"/>
    </source>
</evidence>
<name>A0ABN9M5Y3_9NEOB</name>
<evidence type="ECO:0000313" key="2">
    <source>
        <dbReference type="Proteomes" id="UP001176940"/>
    </source>
</evidence>
<organism evidence="1 2">
    <name type="scientific">Ranitomeya imitator</name>
    <name type="common">mimic poison frog</name>
    <dbReference type="NCBI Taxonomy" id="111125"/>
    <lineage>
        <taxon>Eukaryota</taxon>
        <taxon>Metazoa</taxon>
        <taxon>Chordata</taxon>
        <taxon>Craniata</taxon>
        <taxon>Vertebrata</taxon>
        <taxon>Euteleostomi</taxon>
        <taxon>Amphibia</taxon>
        <taxon>Batrachia</taxon>
        <taxon>Anura</taxon>
        <taxon>Neobatrachia</taxon>
        <taxon>Hyloidea</taxon>
        <taxon>Dendrobatidae</taxon>
        <taxon>Dendrobatinae</taxon>
        <taxon>Ranitomeya</taxon>
    </lineage>
</organism>
<gene>
    <name evidence="1" type="ORF">RIMI_LOCUS16303458</name>
</gene>
<dbReference type="EMBL" id="CAUEEQ010045249">
    <property type="protein sequence ID" value="CAJ0958333.1"/>
    <property type="molecule type" value="Genomic_DNA"/>
</dbReference>
<protein>
    <submittedName>
        <fullName evidence="1">Uncharacterized protein</fullName>
    </submittedName>
</protein>
<reference evidence="1" key="1">
    <citation type="submission" date="2023-07" db="EMBL/GenBank/DDBJ databases">
        <authorList>
            <person name="Stuckert A."/>
        </authorList>
    </citation>
    <scope>NUCLEOTIDE SEQUENCE</scope>
</reference>
<accession>A0ABN9M5Y3</accession>
<sequence>CSPRRIQSCPNVFVNDSCHSTHVPLLAGLHRWGLQCYSIAGFESPTFRARTGPYGLHLAAASGNVDIASWLALVLECDLLATDYPGNTAPAPLGHVAQYQFLVSSASKLIFGQSPRCLYSARVLAKRRGVNKEVDPRMLESPWKNKSGRVSTGHSLSKMETMQTAESERYVQCSEAANAKGTQALCLKDPSRKIWCCLVDFYIPSYFLSFI</sequence>
<dbReference type="Proteomes" id="UP001176940">
    <property type="component" value="Unassembled WGS sequence"/>
</dbReference>
<feature type="non-terminal residue" evidence="1">
    <location>
        <position position="1"/>
    </location>
</feature>
<comment type="caution">
    <text evidence="1">The sequence shown here is derived from an EMBL/GenBank/DDBJ whole genome shotgun (WGS) entry which is preliminary data.</text>
</comment>